<feature type="region of interest" description="Disordered" evidence="1">
    <location>
        <begin position="175"/>
        <end position="238"/>
    </location>
</feature>
<dbReference type="EMBL" id="KZ293702">
    <property type="protein sequence ID" value="PBK83932.1"/>
    <property type="molecule type" value="Genomic_DNA"/>
</dbReference>
<evidence type="ECO:0000313" key="3">
    <source>
        <dbReference type="Proteomes" id="UP000217790"/>
    </source>
</evidence>
<evidence type="ECO:0000256" key="1">
    <source>
        <dbReference type="SAM" id="MobiDB-lite"/>
    </source>
</evidence>
<evidence type="ECO:0000313" key="2">
    <source>
        <dbReference type="EMBL" id="PBK83932.1"/>
    </source>
</evidence>
<name>A0A2H3CXM6_ARMGA</name>
<feature type="compositionally biased region" description="Acidic residues" evidence="1">
    <location>
        <begin position="292"/>
        <end position="301"/>
    </location>
</feature>
<keyword evidence="3" id="KW-1185">Reference proteome</keyword>
<reference evidence="3" key="1">
    <citation type="journal article" date="2017" name="Nat. Ecol. Evol.">
        <title>Genome expansion and lineage-specific genetic innovations in the forest pathogenic fungi Armillaria.</title>
        <authorList>
            <person name="Sipos G."/>
            <person name="Prasanna A.N."/>
            <person name="Walter M.C."/>
            <person name="O'Connor E."/>
            <person name="Balint B."/>
            <person name="Krizsan K."/>
            <person name="Kiss B."/>
            <person name="Hess J."/>
            <person name="Varga T."/>
            <person name="Slot J."/>
            <person name="Riley R."/>
            <person name="Boka B."/>
            <person name="Rigling D."/>
            <person name="Barry K."/>
            <person name="Lee J."/>
            <person name="Mihaltcheva S."/>
            <person name="LaButti K."/>
            <person name="Lipzen A."/>
            <person name="Waldron R."/>
            <person name="Moloney N.M."/>
            <person name="Sperisen C."/>
            <person name="Kredics L."/>
            <person name="Vagvoelgyi C."/>
            <person name="Patrignani A."/>
            <person name="Fitzpatrick D."/>
            <person name="Nagy I."/>
            <person name="Doyle S."/>
            <person name="Anderson J.B."/>
            <person name="Grigoriev I.V."/>
            <person name="Gueldener U."/>
            <person name="Muensterkoetter M."/>
            <person name="Nagy L.G."/>
        </authorList>
    </citation>
    <scope>NUCLEOTIDE SEQUENCE [LARGE SCALE GENOMIC DNA]</scope>
    <source>
        <strain evidence="3">Ar21-2</strain>
    </source>
</reference>
<proteinExistence type="predicted"/>
<gene>
    <name evidence="2" type="ORF">ARMGADRAFT_1037536</name>
</gene>
<protein>
    <submittedName>
        <fullName evidence="2">Uncharacterized protein</fullName>
    </submittedName>
</protein>
<feature type="compositionally biased region" description="Low complexity" evidence="1">
    <location>
        <begin position="181"/>
        <end position="192"/>
    </location>
</feature>
<dbReference type="Proteomes" id="UP000217790">
    <property type="component" value="Unassembled WGS sequence"/>
</dbReference>
<sequence>MSDMHIEQLQVKDKPIAMTDIEGVETLSVQENVSMQAIVRGGCEEVIESRALTQEGCHTTGKLFHPVACALFDRRAWAQVREFLRLSRDPNELRRKVGYLQVDPWSRMIFKDNTSGRPARVRGDHGILIEAADEKGSESLRSLEASDNESAGIGYVARGMYGSDALTRSRLADPAAPLFTSDPPSSDYAPSAHPDDDAASSPYEPNSGQDSDGPKLEDQDPGETAGPEQEDGDGHPTALLQGVAAEGPALSGDLDLTAIFNGLRRFPDEEEQRATVEEEQLATVEGEQLATVEEEQPELGDTDSLSGRAGPASSRELGIIEPPTLDLQSMFAQLRQTTSPAKPLYRDRMSHTPQQVVGSMPLFAKSTSLPHSPGNNSSASDMVLEDLPLPPSDDEDMDDQDMYGEFRLDDFPNASGRRTIFSEVTLFVGYESPDRRTGVYVERGLHVDVTEDRINPTTSIKGLLVRCRELENRTGRLVDRLIREHPSYIVGTNNKPLSLASVQATVAGQMSYQEVGRLDRILESHYLDNVCVLPCLDCPEKQAVDMSAATRRGVEELPCYVLYLTSPDWDSTVNMNVETGSTAAPSVVASTSPASGSEGATVCWRALIPWISLRSREDEWPRWDTMFPMMINVLVTLGNKDWNSTYKRFAAVQVVVAISEKLGLIVYGWGRNNSLVPVQTWLLDRLAERSARYLHVEWRTFQNWVSALWNDLELVYRHLVRRVVENLPLTVDGRRVYDRLKVWYTLPLADTMTGVYTLTDQELLVLKDTTPYETWTALIAAQRVEARNVSSGSRPPLQLGADELSTILGKQYRYTGGSTNPPKLLILHAAINVGGCCKKLPRKELIFGRRKWVVWRFTRNIRKVTGH</sequence>
<organism evidence="2 3">
    <name type="scientific">Armillaria gallica</name>
    <name type="common">Bulbous honey fungus</name>
    <name type="synonym">Armillaria bulbosa</name>
    <dbReference type="NCBI Taxonomy" id="47427"/>
    <lineage>
        <taxon>Eukaryota</taxon>
        <taxon>Fungi</taxon>
        <taxon>Dikarya</taxon>
        <taxon>Basidiomycota</taxon>
        <taxon>Agaricomycotina</taxon>
        <taxon>Agaricomycetes</taxon>
        <taxon>Agaricomycetidae</taxon>
        <taxon>Agaricales</taxon>
        <taxon>Marasmiineae</taxon>
        <taxon>Physalacriaceae</taxon>
        <taxon>Armillaria</taxon>
    </lineage>
</organism>
<feature type="region of interest" description="Disordered" evidence="1">
    <location>
        <begin position="270"/>
        <end position="316"/>
    </location>
</feature>
<dbReference type="OrthoDB" id="2941200at2759"/>
<accession>A0A2H3CXM6</accession>
<dbReference type="AlphaFoldDB" id="A0A2H3CXM6"/>
<dbReference type="InParanoid" id="A0A2H3CXM6"/>